<dbReference type="AlphaFoldDB" id="A0A8S1GQV3"/>
<evidence type="ECO:0000313" key="3">
    <source>
        <dbReference type="Proteomes" id="UP000835052"/>
    </source>
</evidence>
<feature type="compositionally biased region" description="Basic and acidic residues" evidence="1">
    <location>
        <begin position="26"/>
        <end position="35"/>
    </location>
</feature>
<reference evidence="2" key="1">
    <citation type="submission" date="2020-10" db="EMBL/GenBank/DDBJ databases">
        <authorList>
            <person name="Kikuchi T."/>
        </authorList>
    </citation>
    <scope>NUCLEOTIDE SEQUENCE</scope>
    <source>
        <strain evidence="2">NKZ352</strain>
    </source>
</reference>
<evidence type="ECO:0000256" key="1">
    <source>
        <dbReference type="SAM" id="MobiDB-lite"/>
    </source>
</evidence>
<gene>
    <name evidence="2" type="ORF">CAUJ_LOCUS942</name>
</gene>
<feature type="region of interest" description="Disordered" evidence="1">
    <location>
        <begin position="46"/>
        <end position="65"/>
    </location>
</feature>
<comment type="caution">
    <text evidence="2">The sequence shown here is derived from an EMBL/GenBank/DDBJ whole genome shotgun (WGS) entry which is preliminary data.</text>
</comment>
<dbReference type="EMBL" id="CAJGYM010000002">
    <property type="protein sequence ID" value="CAD6185023.1"/>
    <property type="molecule type" value="Genomic_DNA"/>
</dbReference>
<sequence length="124" mass="13806">MSSEPSTSAEVQPDTLPNEPTTSKSSQDKNLESERSTLLQQALIQAGEHRAQKSKNGNKAKQKHHPAITNFLKIKEHPLYSILELLATKCEKATQSLAKQTFEMKDIVEVGEIVQKNQIVIGRL</sequence>
<feature type="region of interest" description="Disordered" evidence="1">
    <location>
        <begin position="1"/>
        <end position="36"/>
    </location>
</feature>
<organism evidence="2 3">
    <name type="scientific">Caenorhabditis auriculariae</name>
    <dbReference type="NCBI Taxonomy" id="2777116"/>
    <lineage>
        <taxon>Eukaryota</taxon>
        <taxon>Metazoa</taxon>
        <taxon>Ecdysozoa</taxon>
        <taxon>Nematoda</taxon>
        <taxon>Chromadorea</taxon>
        <taxon>Rhabditida</taxon>
        <taxon>Rhabditina</taxon>
        <taxon>Rhabditomorpha</taxon>
        <taxon>Rhabditoidea</taxon>
        <taxon>Rhabditidae</taxon>
        <taxon>Peloderinae</taxon>
        <taxon>Caenorhabditis</taxon>
    </lineage>
</organism>
<keyword evidence="3" id="KW-1185">Reference proteome</keyword>
<feature type="compositionally biased region" description="Basic residues" evidence="1">
    <location>
        <begin position="52"/>
        <end position="65"/>
    </location>
</feature>
<feature type="compositionally biased region" description="Polar residues" evidence="1">
    <location>
        <begin position="1"/>
        <end position="10"/>
    </location>
</feature>
<proteinExistence type="predicted"/>
<accession>A0A8S1GQV3</accession>
<name>A0A8S1GQV3_9PELO</name>
<protein>
    <submittedName>
        <fullName evidence="2">Uncharacterized protein</fullName>
    </submittedName>
</protein>
<evidence type="ECO:0000313" key="2">
    <source>
        <dbReference type="EMBL" id="CAD6185023.1"/>
    </source>
</evidence>
<dbReference type="Proteomes" id="UP000835052">
    <property type="component" value="Unassembled WGS sequence"/>
</dbReference>